<organism evidence="4 5">
    <name type="scientific">Dichotomicrobium thermohalophilum</name>
    <dbReference type="NCBI Taxonomy" id="933063"/>
    <lineage>
        <taxon>Bacteria</taxon>
        <taxon>Pseudomonadati</taxon>
        <taxon>Pseudomonadota</taxon>
        <taxon>Alphaproteobacteria</taxon>
        <taxon>Hyphomicrobiales</taxon>
        <taxon>Hyphomicrobiaceae</taxon>
        <taxon>Dichotomicrobium</taxon>
    </lineage>
</organism>
<dbReference type="CDD" id="cd00165">
    <property type="entry name" value="S4"/>
    <property type="match status" value="1"/>
</dbReference>
<dbReference type="Proteomes" id="UP000266273">
    <property type="component" value="Unassembled WGS sequence"/>
</dbReference>
<feature type="compositionally biased region" description="Low complexity" evidence="2">
    <location>
        <begin position="125"/>
        <end position="138"/>
    </location>
</feature>
<dbReference type="EMBL" id="QXDF01000006">
    <property type="protein sequence ID" value="RIA45396.1"/>
    <property type="molecule type" value="Genomic_DNA"/>
</dbReference>
<dbReference type="InterPro" id="IPR036986">
    <property type="entry name" value="S4_RNA-bd_sf"/>
</dbReference>
<dbReference type="SUPFAM" id="SSF55174">
    <property type="entry name" value="Alpha-L RNA-binding motif"/>
    <property type="match status" value="1"/>
</dbReference>
<comment type="caution">
    <text evidence="4">The sequence shown here is derived from an EMBL/GenBank/DDBJ whole genome shotgun (WGS) entry which is preliminary data.</text>
</comment>
<dbReference type="Gene3D" id="3.10.290.10">
    <property type="entry name" value="RNA-binding S4 domain"/>
    <property type="match status" value="1"/>
</dbReference>
<evidence type="ECO:0000256" key="1">
    <source>
        <dbReference type="PROSITE-ProRule" id="PRU00182"/>
    </source>
</evidence>
<feature type="region of interest" description="Disordered" evidence="2">
    <location>
        <begin position="1"/>
        <end position="27"/>
    </location>
</feature>
<protein>
    <submittedName>
        <fullName evidence="4">Heat shock protein Hsp15</fullName>
    </submittedName>
</protein>
<evidence type="ECO:0000313" key="5">
    <source>
        <dbReference type="Proteomes" id="UP000266273"/>
    </source>
</evidence>
<evidence type="ECO:0000313" key="4">
    <source>
        <dbReference type="EMBL" id="RIA45396.1"/>
    </source>
</evidence>
<reference evidence="4 5" key="1">
    <citation type="submission" date="2018-08" db="EMBL/GenBank/DDBJ databases">
        <title>Genomic Encyclopedia of Archaeal and Bacterial Type Strains, Phase II (KMG-II): from individual species to whole genera.</title>
        <authorList>
            <person name="Goeker M."/>
        </authorList>
    </citation>
    <scope>NUCLEOTIDE SEQUENCE [LARGE SCALE GENOMIC DNA]</scope>
    <source>
        <strain evidence="4 5">DSM 5002</strain>
    </source>
</reference>
<gene>
    <name evidence="4" type="ORF">BXY53_2817</name>
</gene>
<proteinExistence type="predicted"/>
<feature type="region of interest" description="Disordered" evidence="2">
    <location>
        <begin position="96"/>
        <end position="160"/>
    </location>
</feature>
<name>A0A397P758_9HYPH</name>
<feature type="compositionally biased region" description="Basic residues" evidence="2">
    <location>
        <begin position="1"/>
        <end position="10"/>
    </location>
</feature>
<dbReference type="AlphaFoldDB" id="A0A397P758"/>
<evidence type="ECO:0000256" key="2">
    <source>
        <dbReference type="SAM" id="MobiDB-lite"/>
    </source>
</evidence>
<keyword evidence="1" id="KW-0694">RNA-binding</keyword>
<dbReference type="PROSITE" id="PS50889">
    <property type="entry name" value="S4"/>
    <property type="match status" value="1"/>
</dbReference>
<dbReference type="GO" id="GO:0003723">
    <property type="term" value="F:RNA binding"/>
    <property type="evidence" value="ECO:0007669"/>
    <property type="project" value="UniProtKB-KW"/>
</dbReference>
<keyword evidence="5" id="KW-1185">Reference proteome</keyword>
<keyword evidence="4" id="KW-0346">Stress response</keyword>
<feature type="domain" description="RNA-binding S4" evidence="3">
    <location>
        <begin position="32"/>
        <end position="97"/>
    </location>
</feature>
<dbReference type="Pfam" id="PF01479">
    <property type="entry name" value="S4"/>
    <property type="match status" value="1"/>
</dbReference>
<sequence>MPRQGRKRSARQQPKPEAAAPQHADADEVPIQRLDKWLWFARFARTRSLAARLVEDGKVRVNREKILKPAQSVRPGDVITAAIGGRVRIVRIADPGARRGPAQEARALYEDLTPPAEPQTGGSERTATAPTRAPGAGRPTKRERRKLDAARAQTDDGDSP</sequence>
<dbReference type="InterPro" id="IPR002942">
    <property type="entry name" value="S4_RNA-bd"/>
</dbReference>
<dbReference type="SMART" id="SM00363">
    <property type="entry name" value="S4"/>
    <property type="match status" value="1"/>
</dbReference>
<accession>A0A397P758</accession>
<evidence type="ECO:0000259" key="3">
    <source>
        <dbReference type="SMART" id="SM00363"/>
    </source>
</evidence>
<dbReference type="RefSeq" id="WP_342634980.1">
    <property type="nucleotide sequence ID" value="NZ_QXDF01000006.1"/>
</dbReference>